<feature type="active site" evidence="11">
    <location>
        <position position="252"/>
    </location>
</feature>
<dbReference type="Gene3D" id="3.40.1390.20">
    <property type="entry name" value="HprK N-terminal domain-like"/>
    <property type="match status" value="1"/>
</dbReference>
<dbReference type="InterPro" id="IPR011104">
    <property type="entry name" value="Hpr_kin/Pase_C"/>
</dbReference>
<feature type="active site" evidence="11">
    <location>
        <position position="146"/>
    </location>
</feature>
<dbReference type="Proteomes" id="UP000286947">
    <property type="component" value="Unassembled WGS sequence"/>
</dbReference>
<evidence type="ECO:0000256" key="8">
    <source>
        <dbReference type="ARBA" id="ARBA00022840"/>
    </source>
</evidence>
<proteinExistence type="inferred from homology"/>
<dbReference type="InterPro" id="IPR011126">
    <property type="entry name" value="Hpr_kin/Pase_Hpr_N"/>
</dbReference>
<keyword evidence="6 11" id="KW-0547">Nucleotide-binding</keyword>
<comment type="miscellaneous">
    <text evidence="11">Both phosphorylation and phosphorolysis are carried out by the same active site and suggest a common mechanism for both reactions.</text>
</comment>
<dbReference type="OrthoDB" id="9778803at2"/>
<feature type="binding site" evidence="11">
    <location>
        <position position="168"/>
    </location>
    <ligand>
        <name>Mg(2+)</name>
        <dbReference type="ChEBI" id="CHEBI:18420"/>
    </ligand>
</feature>
<keyword evidence="11" id="KW-0479">Metal-binding</keyword>
<evidence type="ECO:0000313" key="14">
    <source>
        <dbReference type="EMBL" id="RUS67044.1"/>
    </source>
</evidence>
<dbReference type="CDD" id="cd01918">
    <property type="entry name" value="HprK_C"/>
    <property type="match status" value="1"/>
</dbReference>
<reference evidence="14 15" key="1">
    <citation type="submission" date="2018-01" db="EMBL/GenBank/DDBJ databases">
        <title>Saezia sanguinis gen. nov., sp. nov., in the order Burkholderiales isolated from human blood.</title>
        <authorList>
            <person name="Medina-Pascual M.J."/>
            <person name="Valdezate S."/>
            <person name="Monzon S."/>
            <person name="Cuesta I."/>
            <person name="Carrasco G."/>
            <person name="Villalon P."/>
            <person name="Saez-Nieto J.A."/>
        </authorList>
    </citation>
    <scope>NUCLEOTIDE SEQUENCE [LARGE SCALE GENOMIC DNA]</scope>
    <source>
        <strain evidence="14 15">CNM695-12</strain>
    </source>
</reference>
<dbReference type="EC" id="2.7.4.-" evidence="11"/>
<dbReference type="InterPro" id="IPR003755">
    <property type="entry name" value="HPr(Ser)_kin/Pase"/>
</dbReference>
<comment type="cofactor">
    <cofactor evidence="11">
        <name>Mg(2+)</name>
        <dbReference type="ChEBI" id="CHEBI:18420"/>
    </cofactor>
</comment>
<feature type="active site" description="Proton acceptor; for phosphorylation activity. Proton donor; for dephosphorylation activity" evidence="11">
    <location>
        <position position="185"/>
    </location>
</feature>
<dbReference type="SUPFAM" id="SSF75138">
    <property type="entry name" value="HprK N-terminal domain-like"/>
    <property type="match status" value="1"/>
</dbReference>
<feature type="domain" description="HPr kinase/phosphorylase C-terminal" evidence="13">
    <location>
        <begin position="138"/>
        <end position="307"/>
    </location>
</feature>
<keyword evidence="11" id="KW-0460">Magnesium</keyword>
<evidence type="ECO:0000256" key="5">
    <source>
        <dbReference type="ARBA" id="ARBA00022679"/>
    </source>
</evidence>
<keyword evidence="9 11" id="KW-0511">Multifunctional enzyme</keyword>
<dbReference type="GO" id="GO:0005524">
    <property type="term" value="F:ATP binding"/>
    <property type="evidence" value="ECO:0007669"/>
    <property type="project" value="UniProtKB-UniRule"/>
</dbReference>
<keyword evidence="5 11" id="KW-0808">Transferase</keyword>
<feature type="binding site" evidence="11">
    <location>
        <begin position="161"/>
        <end position="168"/>
    </location>
    <ligand>
        <name>ATP</name>
        <dbReference type="ChEBI" id="CHEBI:30616"/>
    </ligand>
</feature>
<name>A0A433SEH3_9BURK</name>
<comment type="catalytic activity">
    <reaction evidence="1 11">
        <text>[HPr protein]-L-serine + ATP = [HPr protein]-O-phospho-L-serine + ADP + H(+)</text>
        <dbReference type="Rhea" id="RHEA:46600"/>
        <dbReference type="Rhea" id="RHEA-COMP:11602"/>
        <dbReference type="Rhea" id="RHEA-COMP:11603"/>
        <dbReference type="ChEBI" id="CHEBI:15378"/>
        <dbReference type="ChEBI" id="CHEBI:29999"/>
        <dbReference type="ChEBI" id="CHEBI:30616"/>
        <dbReference type="ChEBI" id="CHEBI:83421"/>
        <dbReference type="ChEBI" id="CHEBI:456216"/>
    </reaction>
</comment>
<dbReference type="GO" id="GO:0000155">
    <property type="term" value="F:phosphorelay sensor kinase activity"/>
    <property type="evidence" value="ECO:0007669"/>
    <property type="project" value="InterPro"/>
</dbReference>
<sequence length="322" mass="35917">MQFADVTIDMLFEAHRSMLRWQWLAGQSAAERKFAPQAIERAKSSADLAGYLNFIHPHRVQVLGEQEIAYLQSKPQDELVQSLNAIVPLEPPVLIVADAQQVPEHLVLLCERAPIPLFTTNESAAYVIDVLRAWLSKRFAQRTSVHGVFMDIFGMGVLLVGESGLGKSELGLELISRGHGLVADDVVDFALVAQGIIEGRCPPLLENLLEVRGIGLLDIRTIFGETAMRRKMRLKLIVHLVRREVLERDFERLPLEPLEQDVLGVAVRKVMIPVEAGRNIAVLVEAAVRNTVLQLRGIDTFSEFLSRHHRAMDDGGQTESSE</sequence>
<comment type="function">
    <text evidence="11">Catalyzes the ATP- as well as the pyrophosphate-dependent phosphorylation of a specific serine residue in HPr, a phosphocarrier protein of the phosphoenolpyruvate-dependent sugar phosphotransferase system (PTS). HprK/P also catalyzes the pyrophosphate-producing, inorganic phosphate-dependent dephosphorylation (phosphorolysis) of seryl-phosphorylated HPr (P-Ser-HPr).</text>
</comment>
<evidence type="ECO:0000256" key="6">
    <source>
        <dbReference type="ARBA" id="ARBA00022741"/>
    </source>
</evidence>
<evidence type="ECO:0000256" key="3">
    <source>
        <dbReference type="ARBA" id="ARBA00011643"/>
    </source>
</evidence>
<keyword evidence="15" id="KW-1185">Reference proteome</keyword>
<evidence type="ECO:0000259" key="12">
    <source>
        <dbReference type="Pfam" id="PF02603"/>
    </source>
</evidence>
<evidence type="ECO:0000256" key="7">
    <source>
        <dbReference type="ARBA" id="ARBA00022777"/>
    </source>
</evidence>
<dbReference type="EC" id="2.7.11.-" evidence="11"/>
<keyword evidence="8 11" id="KW-0067">ATP-binding</keyword>
<dbReference type="GO" id="GO:0004674">
    <property type="term" value="F:protein serine/threonine kinase activity"/>
    <property type="evidence" value="ECO:0007669"/>
    <property type="project" value="UniProtKB-KW"/>
</dbReference>
<keyword evidence="7 11" id="KW-0418">Kinase</keyword>
<dbReference type="AlphaFoldDB" id="A0A433SEH3"/>
<comment type="caution">
    <text evidence="14">The sequence shown here is derived from an EMBL/GenBank/DDBJ whole genome shotgun (WGS) entry which is preliminary data.</text>
</comment>
<comment type="subunit">
    <text evidence="3 11">Homohexamer.</text>
</comment>
<accession>A0A433SEH3</accession>
<comment type="catalytic activity">
    <reaction evidence="10 11">
        <text>[HPr protein]-O-phospho-L-serine + phosphate + H(+) = [HPr protein]-L-serine + diphosphate</text>
        <dbReference type="Rhea" id="RHEA:46604"/>
        <dbReference type="Rhea" id="RHEA-COMP:11602"/>
        <dbReference type="Rhea" id="RHEA-COMP:11603"/>
        <dbReference type="ChEBI" id="CHEBI:15378"/>
        <dbReference type="ChEBI" id="CHEBI:29999"/>
        <dbReference type="ChEBI" id="CHEBI:33019"/>
        <dbReference type="ChEBI" id="CHEBI:43474"/>
        <dbReference type="ChEBI" id="CHEBI:83421"/>
    </reaction>
</comment>
<evidence type="ECO:0000256" key="11">
    <source>
        <dbReference type="HAMAP-Rule" id="MF_01249"/>
    </source>
</evidence>
<evidence type="ECO:0000259" key="13">
    <source>
        <dbReference type="Pfam" id="PF07475"/>
    </source>
</evidence>
<feature type="binding site" evidence="11">
    <location>
        <position position="210"/>
    </location>
    <ligand>
        <name>Mg(2+)</name>
        <dbReference type="ChEBI" id="CHEBI:18420"/>
    </ligand>
</feature>
<keyword evidence="4 11" id="KW-0723">Serine/threonine-protein kinase</keyword>
<organism evidence="14 15">
    <name type="scientific">Saezia sanguinis</name>
    <dbReference type="NCBI Taxonomy" id="1965230"/>
    <lineage>
        <taxon>Bacteria</taxon>
        <taxon>Pseudomonadati</taxon>
        <taxon>Pseudomonadota</taxon>
        <taxon>Betaproteobacteria</taxon>
        <taxon>Burkholderiales</taxon>
        <taxon>Saeziaceae</taxon>
        <taxon>Saezia</taxon>
    </lineage>
</organism>
<dbReference type="PANTHER" id="PTHR30305">
    <property type="entry name" value="PROTEIN YJDM-RELATED"/>
    <property type="match status" value="1"/>
</dbReference>
<feature type="active site" evidence="11">
    <location>
        <position position="167"/>
    </location>
</feature>
<evidence type="ECO:0000256" key="10">
    <source>
        <dbReference type="ARBA" id="ARBA00047657"/>
    </source>
</evidence>
<feature type="region of interest" description="Important for the catalytic mechanism of both phosphorylation and dephosphorylation" evidence="11">
    <location>
        <begin position="209"/>
        <end position="218"/>
    </location>
</feature>
<dbReference type="GO" id="GO:0004712">
    <property type="term" value="F:protein serine/threonine/tyrosine kinase activity"/>
    <property type="evidence" value="ECO:0007669"/>
    <property type="project" value="UniProtKB-UniRule"/>
</dbReference>
<dbReference type="Pfam" id="PF02603">
    <property type="entry name" value="Hpr_kinase_N"/>
    <property type="match status" value="1"/>
</dbReference>
<dbReference type="Gene3D" id="3.40.50.300">
    <property type="entry name" value="P-loop containing nucleotide triphosphate hydrolases"/>
    <property type="match status" value="1"/>
</dbReference>
<comment type="domain">
    <text evidence="11">The Walker A ATP-binding motif also binds Pi and PPi.</text>
</comment>
<evidence type="ECO:0000256" key="2">
    <source>
        <dbReference type="ARBA" id="ARBA00006883"/>
    </source>
</evidence>
<evidence type="ECO:0000313" key="15">
    <source>
        <dbReference type="Proteomes" id="UP000286947"/>
    </source>
</evidence>
<evidence type="ECO:0000256" key="1">
    <source>
        <dbReference type="ARBA" id="ARBA00001120"/>
    </source>
</evidence>
<dbReference type="GO" id="GO:0000287">
    <property type="term" value="F:magnesium ion binding"/>
    <property type="evidence" value="ECO:0007669"/>
    <property type="project" value="UniProtKB-UniRule"/>
</dbReference>
<evidence type="ECO:0000256" key="4">
    <source>
        <dbReference type="ARBA" id="ARBA00022527"/>
    </source>
</evidence>
<dbReference type="NCBIfam" id="TIGR00679">
    <property type="entry name" value="hpr-ser"/>
    <property type="match status" value="1"/>
</dbReference>
<evidence type="ECO:0000256" key="9">
    <source>
        <dbReference type="ARBA" id="ARBA00023268"/>
    </source>
</evidence>
<dbReference type="InterPro" id="IPR028979">
    <property type="entry name" value="Ser_kin/Pase_Hpr-like_N_sf"/>
</dbReference>
<dbReference type="HAMAP" id="MF_01249">
    <property type="entry name" value="HPr_kinase"/>
    <property type="match status" value="1"/>
</dbReference>
<comment type="similarity">
    <text evidence="2 11">Belongs to the HPrK/P family.</text>
</comment>
<dbReference type="RefSeq" id="WP_126978795.1">
    <property type="nucleotide sequence ID" value="NZ_CAWUGC010000014.1"/>
</dbReference>
<dbReference type="SUPFAM" id="SSF53795">
    <property type="entry name" value="PEP carboxykinase-like"/>
    <property type="match status" value="1"/>
</dbReference>
<gene>
    <name evidence="11 14" type="primary">hprK</name>
    <name evidence="14" type="ORF">CUZ56_00982</name>
</gene>
<dbReference type="GO" id="GO:0006109">
    <property type="term" value="P:regulation of carbohydrate metabolic process"/>
    <property type="evidence" value="ECO:0007669"/>
    <property type="project" value="UniProtKB-UniRule"/>
</dbReference>
<dbReference type="InterPro" id="IPR027417">
    <property type="entry name" value="P-loop_NTPase"/>
</dbReference>
<feature type="domain" description="HPr(Ser) kinase/phosphorylase N-terminal" evidence="12">
    <location>
        <begin position="6"/>
        <end position="135"/>
    </location>
</feature>
<feature type="region of interest" description="Important for the catalytic mechanism of dephosphorylation" evidence="11">
    <location>
        <begin position="273"/>
        <end position="278"/>
    </location>
</feature>
<protein>
    <recommendedName>
        <fullName evidence="11">HPr kinase/phosphorylase</fullName>
        <shortName evidence="11">HPrK/P</shortName>
        <ecNumber evidence="11">2.7.11.-</ecNumber>
        <ecNumber evidence="11">2.7.4.-</ecNumber>
    </recommendedName>
    <alternativeName>
        <fullName evidence="11">HPr(Ser) kinase/phosphorylase</fullName>
    </alternativeName>
</protein>
<dbReference type="EMBL" id="PQSP01000002">
    <property type="protein sequence ID" value="RUS67044.1"/>
    <property type="molecule type" value="Genomic_DNA"/>
</dbReference>
<dbReference type="Pfam" id="PF07475">
    <property type="entry name" value="Hpr_kinase_C"/>
    <property type="match status" value="1"/>
</dbReference>
<dbReference type="PANTHER" id="PTHR30305:SF1">
    <property type="entry name" value="HPR KINASE_PHOSPHORYLASE"/>
    <property type="match status" value="1"/>
</dbReference>